<keyword evidence="4" id="KW-0418">Kinase</keyword>
<dbReference type="InterPro" id="IPR001932">
    <property type="entry name" value="PPM-type_phosphatase-like_dom"/>
</dbReference>
<dbReference type="SUPFAM" id="SSF81606">
    <property type="entry name" value="PP2C-like"/>
    <property type="match status" value="1"/>
</dbReference>
<dbReference type="GO" id="GO:0016020">
    <property type="term" value="C:membrane"/>
    <property type="evidence" value="ECO:0007669"/>
    <property type="project" value="UniProtKB-SubCell"/>
</dbReference>
<dbReference type="Gene3D" id="3.30.565.10">
    <property type="entry name" value="Histidine kinase-like ATPase, C-terminal domain"/>
    <property type="match status" value="1"/>
</dbReference>
<keyword evidence="6" id="KW-0175">Coiled coil</keyword>
<dbReference type="Pfam" id="PF00672">
    <property type="entry name" value="HAMP"/>
    <property type="match status" value="1"/>
</dbReference>
<evidence type="ECO:0000259" key="8">
    <source>
        <dbReference type="PROSITE" id="PS50885"/>
    </source>
</evidence>
<dbReference type="Pfam" id="PF07228">
    <property type="entry name" value="SpoIIE"/>
    <property type="match status" value="1"/>
</dbReference>
<dbReference type="Gene3D" id="3.30.450.20">
    <property type="entry name" value="PAS domain"/>
    <property type="match status" value="1"/>
</dbReference>
<dbReference type="InterPro" id="IPR003594">
    <property type="entry name" value="HATPase_dom"/>
</dbReference>
<dbReference type="InterPro" id="IPR003660">
    <property type="entry name" value="HAMP_dom"/>
</dbReference>
<name>A0A918XK99_9GAMM</name>
<evidence type="ECO:0000256" key="3">
    <source>
        <dbReference type="ARBA" id="ARBA00022679"/>
    </source>
</evidence>
<keyword evidence="7" id="KW-0812">Transmembrane</keyword>
<proteinExistence type="predicted"/>
<dbReference type="CDD" id="cd16936">
    <property type="entry name" value="HATPase_RsbW-like"/>
    <property type="match status" value="1"/>
</dbReference>
<dbReference type="EMBL" id="BMYM01000002">
    <property type="protein sequence ID" value="GHD34325.1"/>
    <property type="molecule type" value="Genomic_DNA"/>
</dbReference>
<dbReference type="InterPro" id="IPR052016">
    <property type="entry name" value="Bact_Sigma-Reg"/>
</dbReference>
<dbReference type="RefSeq" id="WP_189477650.1">
    <property type="nucleotide sequence ID" value="NZ_BMYM01000002.1"/>
</dbReference>
<feature type="domain" description="HAMP" evidence="8">
    <location>
        <begin position="330"/>
        <end position="383"/>
    </location>
</feature>
<comment type="subcellular location">
    <subcellularLocation>
        <location evidence="1">Membrane</location>
    </subcellularLocation>
</comment>
<organism evidence="9 10">
    <name type="scientific">Parahalioglobus pacificus</name>
    <dbReference type="NCBI Taxonomy" id="930806"/>
    <lineage>
        <taxon>Bacteria</taxon>
        <taxon>Pseudomonadati</taxon>
        <taxon>Pseudomonadota</taxon>
        <taxon>Gammaproteobacteria</taxon>
        <taxon>Cellvibrionales</taxon>
        <taxon>Halieaceae</taxon>
        <taxon>Parahalioglobus</taxon>
    </lineage>
</organism>
<protein>
    <submittedName>
        <fullName evidence="9">IcfG protein</fullName>
    </submittedName>
</protein>
<evidence type="ECO:0000256" key="7">
    <source>
        <dbReference type="SAM" id="Phobius"/>
    </source>
</evidence>
<feature type="transmembrane region" description="Helical" evidence="7">
    <location>
        <begin position="6"/>
        <end position="27"/>
    </location>
</feature>
<dbReference type="InterPro" id="IPR036457">
    <property type="entry name" value="PPM-type-like_dom_sf"/>
</dbReference>
<feature type="coiled-coil region" evidence="6">
    <location>
        <begin position="378"/>
        <end position="405"/>
    </location>
</feature>
<dbReference type="GO" id="GO:0016301">
    <property type="term" value="F:kinase activity"/>
    <property type="evidence" value="ECO:0007669"/>
    <property type="project" value="UniProtKB-KW"/>
</dbReference>
<evidence type="ECO:0000313" key="10">
    <source>
        <dbReference type="Proteomes" id="UP000644693"/>
    </source>
</evidence>
<dbReference type="Gene3D" id="6.10.340.10">
    <property type="match status" value="1"/>
</dbReference>
<dbReference type="CDD" id="cd06225">
    <property type="entry name" value="HAMP"/>
    <property type="match status" value="1"/>
</dbReference>
<dbReference type="SMART" id="SM00304">
    <property type="entry name" value="HAMP"/>
    <property type="match status" value="1"/>
</dbReference>
<dbReference type="GO" id="GO:0007165">
    <property type="term" value="P:signal transduction"/>
    <property type="evidence" value="ECO:0007669"/>
    <property type="project" value="InterPro"/>
</dbReference>
<keyword evidence="7" id="KW-1133">Transmembrane helix</keyword>
<dbReference type="Proteomes" id="UP000644693">
    <property type="component" value="Unassembled WGS sequence"/>
</dbReference>
<dbReference type="PANTHER" id="PTHR43156">
    <property type="entry name" value="STAGE II SPORULATION PROTEIN E-RELATED"/>
    <property type="match status" value="1"/>
</dbReference>
<reference evidence="9" key="2">
    <citation type="submission" date="2020-09" db="EMBL/GenBank/DDBJ databases">
        <authorList>
            <person name="Sun Q."/>
            <person name="Kim S."/>
        </authorList>
    </citation>
    <scope>NUCLEOTIDE SEQUENCE</scope>
    <source>
        <strain evidence="9">KCTC 23430</strain>
    </source>
</reference>
<dbReference type="CDD" id="cd12913">
    <property type="entry name" value="PDC1_MCP_like"/>
    <property type="match status" value="1"/>
</dbReference>
<keyword evidence="7" id="KW-0472">Membrane</keyword>
<evidence type="ECO:0000256" key="6">
    <source>
        <dbReference type="SAM" id="Coils"/>
    </source>
</evidence>
<dbReference type="PROSITE" id="PS50885">
    <property type="entry name" value="HAMP"/>
    <property type="match status" value="1"/>
</dbReference>
<dbReference type="InterPro" id="IPR036890">
    <property type="entry name" value="HATPase_C_sf"/>
</dbReference>
<evidence type="ECO:0000256" key="4">
    <source>
        <dbReference type="ARBA" id="ARBA00022777"/>
    </source>
</evidence>
<accession>A0A918XK99</accession>
<reference evidence="9" key="1">
    <citation type="journal article" date="2014" name="Int. J. Syst. Evol. Microbiol.">
        <title>Complete genome sequence of Corynebacterium casei LMG S-19264T (=DSM 44701T), isolated from a smear-ripened cheese.</title>
        <authorList>
            <consortium name="US DOE Joint Genome Institute (JGI-PGF)"/>
            <person name="Walter F."/>
            <person name="Albersmeier A."/>
            <person name="Kalinowski J."/>
            <person name="Ruckert C."/>
        </authorList>
    </citation>
    <scope>NUCLEOTIDE SEQUENCE</scope>
    <source>
        <strain evidence="9">KCTC 23430</strain>
    </source>
</reference>
<dbReference type="PANTHER" id="PTHR43156:SF2">
    <property type="entry name" value="STAGE II SPORULATION PROTEIN E"/>
    <property type="match status" value="1"/>
</dbReference>
<sequence length="777" mass="83866">MWGSITNRLILVISLTIGTIIAIDMAIDYRLSRDELLMRLQLESEETISGAVTDLETLLDSVESSTGFLATILAQREYSPEGLEQLLRDLVALNEDIFGSAIALSPGFADQSGGFAPYFFRRDGTIERANLAAQDENYQTKDWYLEPIAQGGPVWVEPYFDAGGAEVLMTTYSVPVYRSDTDGNRVLYAIVTADVALQELREYMKRLRLGEHGFGVLLSQQGTMLVTRDPANLMRSYKDAIRKPQVIAAFEAMIESTSSGRLAGDEIACAAIPGNCRARVGVLETTGWPIGIIYSQDEVLAPLREYQLRTALVSVSTLLIMALAVSLIARRLTAPLGMLAEASDQLAKGQLAAPLPPATGRDEVAKLVRSFSAMQRDLSQYITNLEEATASRSRLEGELAAAREIQMAMLPQGGSASEHQPGYTLWAWVRPAKTVGGDLYTFRAANNQLWLAVGDVSDKGVPAALFMARAISFIQQMGATAPDVALASLNDALTAGNDNCMFVTLFLGRLDLSSGELCFASGGHAAPIIGRGGIAQELEQTTGPALGLASDLTFPINTAQLTPGDRLVLYTDGIDESFDEHAEMFGEDRVIACIQEGLGLSAEAAGEQIFSTVDSFAGNAPQSDDITLMLVDFRGKHPGHQHQTTFTLNNDLNRNCTAWLEQRLEQAGVAPDVIMEMVLVQEELVTNVAKYSGLPASETVSIALEVGSAVLSLEISDAGKAFNPLTESERAELGADIDHARVGGLGVHLITQFTSSQRYSRENGRNVLRVTRNLPSA</sequence>
<dbReference type="GO" id="GO:0016791">
    <property type="term" value="F:phosphatase activity"/>
    <property type="evidence" value="ECO:0007669"/>
    <property type="project" value="TreeGrafter"/>
</dbReference>
<dbReference type="Gene3D" id="3.60.40.10">
    <property type="entry name" value="PPM-type phosphatase domain"/>
    <property type="match status" value="1"/>
</dbReference>
<evidence type="ECO:0000256" key="5">
    <source>
        <dbReference type="ARBA" id="ARBA00022801"/>
    </source>
</evidence>
<keyword evidence="3" id="KW-0808">Transferase</keyword>
<dbReference type="SUPFAM" id="SSF158472">
    <property type="entry name" value="HAMP domain-like"/>
    <property type="match status" value="1"/>
</dbReference>
<gene>
    <name evidence="9" type="primary">icfG</name>
    <name evidence="9" type="ORF">GCM10007053_19850</name>
</gene>
<dbReference type="Pfam" id="PF13581">
    <property type="entry name" value="HATPase_c_2"/>
    <property type="match status" value="1"/>
</dbReference>
<evidence type="ECO:0000256" key="1">
    <source>
        <dbReference type="ARBA" id="ARBA00004370"/>
    </source>
</evidence>
<evidence type="ECO:0000256" key="2">
    <source>
        <dbReference type="ARBA" id="ARBA00022553"/>
    </source>
</evidence>
<dbReference type="AlphaFoldDB" id="A0A918XK99"/>
<keyword evidence="10" id="KW-1185">Reference proteome</keyword>
<keyword evidence="2" id="KW-0597">Phosphoprotein</keyword>
<evidence type="ECO:0000313" key="9">
    <source>
        <dbReference type="EMBL" id="GHD34325.1"/>
    </source>
</evidence>
<dbReference type="SMART" id="SM00331">
    <property type="entry name" value="PP2C_SIG"/>
    <property type="match status" value="1"/>
</dbReference>
<comment type="caution">
    <text evidence="9">The sequence shown here is derived from an EMBL/GenBank/DDBJ whole genome shotgun (WGS) entry which is preliminary data.</text>
</comment>
<keyword evidence="5" id="KW-0378">Hydrolase</keyword>
<dbReference type="Pfam" id="PF22673">
    <property type="entry name" value="MCP-like_PDC_1"/>
    <property type="match status" value="1"/>
</dbReference>